<evidence type="ECO:0000256" key="6">
    <source>
        <dbReference type="ARBA" id="ARBA00014680"/>
    </source>
</evidence>
<evidence type="ECO:0000313" key="12">
    <source>
        <dbReference type="EMBL" id="HIQ71403.1"/>
    </source>
</evidence>
<keyword evidence="7 12" id="KW-0328">Glycosyltransferase</keyword>
<dbReference type="Pfam" id="PF07831">
    <property type="entry name" value="PYNP_C"/>
    <property type="match status" value="1"/>
</dbReference>
<dbReference type="InterPro" id="IPR036320">
    <property type="entry name" value="Glycosyl_Trfase_fam3_N_dom_sf"/>
</dbReference>
<dbReference type="InterPro" id="IPR035902">
    <property type="entry name" value="Nuc_phospho_transferase"/>
</dbReference>
<evidence type="ECO:0000256" key="4">
    <source>
        <dbReference type="ARBA" id="ARBA00011738"/>
    </source>
</evidence>
<dbReference type="Pfam" id="PF00591">
    <property type="entry name" value="Glycos_transf_3"/>
    <property type="match status" value="1"/>
</dbReference>
<evidence type="ECO:0000256" key="9">
    <source>
        <dbReference type="ARBA" id="ARBA00048453"/>
    </source>
</evidence>
<dbReference type="InterPro" id="IPR000312">
    <property type="entry name" value="Glycosyl_Trfase_fam3"/>
</dbReference>
<evidence type="ECO:0000256" key="2">
    <source>
        <dbReference type="ARBA" id="ARBA00003877"/>
    </source>
</evidence>
<dbReference type="GO" id="GO:0009032">
    <property type="term" value="F:thymidine phosphorylase activity"/>
    <property type="evidence" value="ECO:0007669"/>
    <property type="project" value="TreeGrafter"/>
</dbReference>
<dbReference type="SUPFAM" id="SSF47648">
    <property type="entry name" value="Nucleoside phosphorylase/phosphoribosyltransferase N-terminal domain"/>
    <property type="match status" value="1"/>
</dbReference>
<dbReference type="InterPro" id="IPR000053">
    <property type="entry name" value="Thymidine/pyrmidine_PPase"/>
</dbReference>
<keyword evidence="8 12" id="KW-0808">Transferase</keyword>
<dbReference type="EMBL" id="DVFJ01000011">
    <property type="protein sequence ID" value="HIQ71403.1"/>
    <property type="molecule type" value="Genomic_DNA"/>
</dbReference>
<evidence type="ECO:0000256" key="7">
    <source>
        <dbReference type="ARBA" id="ARBA00022676"/>
    </source>
</evidence>
<evidence type="ECO:0000256" key="10">
    <source>
        <dbReference type="ARBA" id="ARBA00048525"/>
    </source>
</evidence>
<dbReference type="Gene3D" id="3.40.1030.10">
    <property type="entry name" value="Nucleoside phosphorylase/phosphoribosyltransferase catalytic domain"/>
    <property type="match status" value="1"/>
</dbReference>
<comment type="catalytic activity">
    <reaction evidence="1">
        <text>2'-deoxyuridine + phosphate = 2-deoxy-alpha-D-ribose 1-phosphate + uracil</text>
        <dbReference type="Rhea" id="RHEA:22824"/>
        <dbReference type="ChEBI" id="CHEBI:16450"/>
        <dbReference type="ChEBI" id="CHEBI:17568"/>
        <dbReference type="ChEBI" id="CHEBI:43474"/>
        <dbReference type="ChEBI" id="CHEBI:57259"/>
        <dbReference type="EC" id="2.4.2.2"/>
    </reaction>
</comment>
<sequence>MNIVEIILKKKRGEALTREEIRFFARGAADGSLPDEQLAALLMAICLRGMTPQETADLTMEMMHSGEVVDLSGAGGVCVDKHSTGGVGDTTTLVLTPLVAACGAKVAKMSGRGLGHTGGTLDKLESIPGCTVSLSQEAFVEQVRRIGCAVIGQTGDLVPADKRLYALRDVTGTVDSVPLIASSILSKKLAAGAHAIVLDVKTGSGALMQTLKDSIELAQAMVRIGTLAGRPILAMVTGMDQPLGTHVGNALEVKEAIDILSGRADDRSADLREVSLLLGGQMLLAAGVAASRDEARRLLEQALQSGAGLNKLREMIAAQGGDACVCDDTGLLPRARYILPVPALRDGYICSMDTTGIGYAAQGLGAGRARKTDVIDPAVGLVMAARIGDPVRAGEPIAHIHANDEARGREAVARMQRLVQLSDAQPERPPLILAEVTPQGVRRA</sequence>
<dbReference type="SUPFAM" id="SSF54680">
    <property type="entry name" value="Pyrimidine nucleoside phosphorylase C-terminal domain"/>
    <property type="match status" value="1"/>
</dbReference>
<dbReference type="InterPro" id="IPR036566">
    <property type="entry name" value="PYNP-like_C_sf"/>
</dbReference>
<dbReference type="SMART" id="SM00941">
    <property type="entry name" value="PYNP_C"/>
    <property type="match status" value="1"/>
</dbReference>
<evidence type="ECO:0000256" key="5">
    <source>
        <dbReference type="ARBA" id="ARBA00011889"/>
    </source>
</evidence>
<organism evidence="12 13">
    <name type="scientific">Candidatus Onthenecus intestinigallinarum</name>
    <dbReference type="NCBI Taxonomy" id="2840875"/>
    <lineage>
        <taxon>Bacteria</taxon>
        <taxon>Bacillati</taxon>
        <taxon>Bacillota</taxon>
        <taxon>Clostridia</taxon>
        <taxon>Eubacteriales</taxon>
        <taxon>Candidatus Onthenecus</taxon>
    </lineage>
</organism>
<dbReference type="PANTHER" id="PTHR10515:SF0">
    <property type="entry name" value="THYMIDINE PHOSPHORYLASE"/>
    <property type="match status" value="1"/>
</dbReference>
<gene>
    <name evidence="12" type="ORF">IAB73_04230</name>
</gene>
<dbReference type="Pfam" id="PF02885">
    <property type="entry name" value="Glycos_trans_3N"/>
    <property type="match status" value="1"/>
</dbReference>
<dbReference type="GO" id="GO:0004645">
    <property type="term" value="F:1,4-alpha-oligoglucan phosphorylase activity"/>
    <property type="evidence" value="ECO:0007669"/>
    <property type="project" value="InterPro"/>
</dbReference>
<comment type="caution">
    <text evidence="12">The sequence shown here is derived from an EMBL/GenBank/DDBJ whole genome shotgun (WGS) entry which is preliminary data.</text>
</comment>
<dbReference type="Proteomes" id="UP000886887">
    <property type="component" value="Unassembled WGS sequence"/>
</dbReference>
<dbReference type="PROSITE" id="PS00647">
    <property type="entry name" value="THYMID_PHOSPHORYLASE"/>
    <property type="match status" value="1"/>
</dbReference>
<dbReference type="PIRSF" id="PIRSF000478">
    <property type="entry name" value="TP_PyNP"/>
    <property type="match status" value="1"/>
</dbReference>
<evidence type="ECO:0000256" key="1">
    <source>
        <dbReference type="ARBA" id="ARBA00001066"/>
    </source>
</evidence>
<reference evidence="12" key="1">
    <citation type="submission" date="2020-10" db="EMBL/GenBank/DDBJ databases">
        <authorList>
            <person name="Gilroy R."/>
        </authorList>
    </citation>
    <scope>NUCLEOTIDE SEQUENCE</scope>
    <source>
        <strain evidence="12">ChiSxjej2B14-6234</strain>
    </source>
</reference>
<dbReference type="PANTHER" id="PTHR10515">
    <property type="entry name" value="THYMIDINE PHOSPHORYLASE"/>
    <property type="match status" value="1"/>
</dbReference>
<dbReference type="InterPro" id="IPR017872">
    <property type="entry name" value="Pyrmidine_PPase_CS"/>
</dbReference>
<evidence type="ECO:0000256" key="8">
    <source>
        <dbReference type="ARBA" id="ARBA00022679"/>
    </source>
</evidence>
<dbReference type="EC" id="2.4.2.2" evidence="5"/>
<dbReference type="InterPro" id="IPR017459">
    <property type="entry name" value="Glycosyl_Trfase_fam3_N_dom"/>
</dbReference>
<proteinExistence type="inferred from homology"/>
<comment type="catalytic activity">
    <reaction evidence="10">
        <text>thymidine + phosphate = 2-deoxy-alpha-D-ribose 1-phosphate + thymine</text>
        <dbReference type="Rhea" id="RHEA:16037"/>
        <dbReference type="ChEBI" id="CHEBI:17748"/>
        <dbReference type="ChEBI" id="CHEBI:17821"/>
        <dbReference type="ChEBI" id="CHEBI:43474"/>
        <dbReference type="ChEBI" id="CHEBI:57259"/>
        <dbReference type="EC" id="2.4.2.2"/>
    </reaction>
</comment>
<dbReference type="FunFam" id="3.40.1030.10:FF:000003">
    <property type="entry name" value="Pyrimidine-nucleoside phosphorylase"/>
    <property type="match status" value="1"/>
</dbReference>
<evidence type="ECO:0000256" key="3">
    <source>
        <dbReference type="ARBA" id="ARBA00006915"/>
    </source>
</evidence>
<comment type="similarity">
    <text evidence="3">Belongs to the thymidine/pyrimidine-nucleoside phosphorylase family.</text>
</comment>
<dbReference type="GO" id="GO:0006206">
    <property type="term" value="P:pyrimidine nucleobase metabolic process"/>
    <property type="evidence" value="ECO:0007669"/>
    <property type="project" value="InterPro"/>
</dbReference>
<protein>
    <recommendedName>
        <fullName evidence="6">Pyrimidine-nucleoside phosphorylase</fullName>
        <ecNumber evidence="5">2.4.2.2</ecNumber>
    </recommendedName>
</protein>
<comment type="catalytic activity">
    <reaction evidence="9">
        <text>uridine + phosphate = alpha-D-ribose 1-phosphate + uracil</text>
        <dbReference type="Rhea" id="RHEA:24388"/>
        <dbReference type="ChEBI" id="CHEBI:16704"/>
        <dbReference type="ChEBI" id="CHEBI:17568"/>
        <dbReference type="ChEBI" id="CHEBI:43474"/>
        <dbReference type="ChEBI" id="CHEBI:57720"/>
        <dbReference type="EC" id="2.4.2.2"/>
    </reaction>
</comment>
<comment type="function">
    <text evidence="2">Catalyzes phosphorolysis of the pyrimidine nucleosides uridine, thymidine and 2'-deoxyuridine with the formation of the corresponding pyrimidine base and ribose-1-phosphate.</text>
</comment>
<accession>A0A9D1CQS0</accession>
<dbReference type="NCBIfam" id="TIGR02644">
    <property type="entry name" value="Y_phosphoryl"/>
    <property type="match status" value="1"/>
</dbReference>
<dbReference type="Gene3D" id="1.20.970.10">
    <property type="entry name" value="Transferase, Pyrimidine Nucleoside Phosphorylase, Chain C"/>
    <property type="match status" value="1"/>
</dbReference>
<dbReference type="InterPro" id="IPR013102">
    <property type="entry name" value="PYNP_C"/>
</dbReference>
<feature type="domain" description="Pyrimidine nucleoside phosphorylase C-terminal" evidence="11">
    <location>
        <begin position="348"/>
        <end position="422"/>
    </location>
</feature>
<dbReference type="SUPFAM" id="SSF52418">
    <property type="entry name" value="Nucleoside phosphorylase/phosphoribosyltransferase catalytic domain"/>
    <property type="match status" value="1"/>
</dbReference>
<evidence type="ECO:0000259" key="11">
    <source>
        <dbReference type="SMART" id="SM00941"/>
    </source>
</evidence>
<dbReference type="Gene3D" id="3.90.1170.30">
    <property type="entry name" value="Pyrimidine nucleoside phosphorylase-like, C-terminal domain"/>
    <property type="match status" value="1"/>
</dbReference>
<reference evidence="12" key="2">
    <citation type="journal article" date="2021" name="PeerJ">
        <title>Extensive microbial diversity within the chicken gut microbiome revealed by metagenomics and culture.</title>
        <authorList>
            <person name="Gilroy R."/>
            <person name="Ravi A."/>
            <person name="Getino M."/>
            <person name="Pursley I."/>
            <person name="Horton D.L."/>
            <person name="Alikhan N.F."/>
            <person name="Baker D."/>
            <person name="Gharbi K."/>
            <person name="Hall N."/>
            <person name="Watson M."/>
            <person name="Adriaenssens E.M."/>
            <person name="Foster-Nyarko E."/>
            <person name="Jarju S."/>
            <person name="Secka A."/>
            <person name="Antonio M."/>
            <person name="Oren A."/>
            <person name="Chaudhuri R.R."/>
            <person name="La Ragione R."/>
            <person name="Hildebrand F."/>
            <person name="Pallen M.J."/>
        </authorList>
    </citation>
    <scope>NUCLEOTIDE SEQUENCE</scope>
    <source>
        <strain evidence="12">ChiSxjej2B14-6234</strain>
    </source>
</reference>
<name>A0A9D1CQS0_9FIRM</name>
<dbReference type="GO" id="GO:0006213">
    <property type="term" value="P:pyrimidine nucleoside metabolic process"/>
    <property type="evidence" value="ECO:0007669"/>
    <property type="project" value="InterPro"/>
</dbReference>
<dbReference type="NCBIfam" id="NF004490">
    <property type="entry name" value="PRK05820.1"/>
    <property type="match status" value="1"/>
</dbReference>
<dbReference type="GO" id="GO:0005829">
    <property type="term" value="C:cytosol"/>
    <property type="evidence" value="ECO:0007669"/>
    <property type="project" value="TreeGrafter"/>
</dbReference>
<evidence type="ECO:0000313" key="13">
    <source>
        <dbReference type="Proteomes" id="UP000886887"/>
    </source>
</evidence>
<dbReference type="AlphaFoldDB" id="A0A9D1CQS0"/>
<dbReference type="InterPro" id="IPR018090">
    <property type="entry name" value="Pyrmidine_PPas_bac/euk"/>
</dbReference>
<comment type="subunit">
    <text evidence="4">Homodimer.</text>
</comment>